<reference evidence="3" key="1">
    <citation type="submission" date="2024-04" db="EMBL/GenBank/DDBJ databases">
        <title>Salinicola lusitanus LLJ914,a marine bacterium isolated from the Okinawa Trough.</title>
        <authorList>
            <person name="Li J."/>
        </authorList>
    </citation>
    <scope>NUCLEOTIDE SEQUENCE [LARGE SCALE GENOMIC DNA]</scope>
</reference>
<name>A0AAW0QFK4_9GOBI</name>
<proteinExistence type="predicted"/>
<keyword evidence="3" id="KW-1185">Reference proteome</keyword>
<feature type="compositionally biased region" description="Polar residues" evidence="1">
    <location>
        <begin position="149"/>
        <end position="164"/>
    </location>
</feature>
<dbReference type="AlphaFoldDB" id="A0AAW0QFK4"/>
<organism evidence="2 3">
    <name type="scientific">Mugilogobius chulae</name>
    <name type="common">yellowstripe goby</name>
    <dbReference type="NCBI Taxonomy" id="88201"/>
    <lineage>
        <taxon>Eukaryota</taxon>
        <taxon>Metazoa</taxon>
        <taxon>Chordata</taxon>
        <taxon>Craniata</taxon>
        <taxon>Vertebrata</taxon>
        <taxon>Euteleostomi</taxon>
        <taxon>Actinopterygii</taxon>
        <taxon>Neopterygii</taxon>
        <taxon>Teleostei</taxon>
        <taxon>Neoteleostei</taxon>
        <taxon>Acanthomorphata</taxon>
        <taxon>Gobiaria</taxon>
        <taxon>Gobiiformes</taxon>
        <taxon>Gobioidei</taxon>
        <taxon>Gobiidae</taxon>
        <taxon>Gobionellinae</taxon>
        <taxon>Mugilogobius</taxon>
    </lineage>
</organism>
<sequence length="164" mass="18717">MHCEESNAFQTSLSTLYAPDVARVHNRPERLPRQERSKDVCSKNRFQDAAREGQVQVPIDVCRGQIVRGVRSGGPDRIPPAPRRRTRQSPLPEVIRHEEVPSTLQSRRLHEYKNAPESAELLQTFRVNVCFKTSARVPAPDVAPRQEPFRQSAQRLKPFQTSAE</sequence>
<gene>
    <name evidence="2" type="ORF">WMY93_000912</name>
</gene>
<feature type="region of interest" description="Disordered" evidence="1">
    <location>
        <begin position="136"/>
        <end position="164"/>
    </location>
</feature>
<comment type="caution">
    <text evidence="2">The sequence shown here is derived from an EMBL/GenBank/DDBJ whole genome shotgun (WGS) entry which is preliminary data.</text>
</comment>
<feature type="region of interest" description="Disordered" evidence="1">
    <location>
        <begin position="68"/>
        <end position="94"/>
    </location>
</feature>
<evidence type="ECO:0000256" key="1">
    <source>
        <dbReference type="SAM" id="MobiDB-lite"/>
    </source>
</evidence>
<accession>A0AAW0QFK4</accession>
<dbReference type="EMBL" id="JBBPFD010000001">
    <property type="protein sequence ID" value="KAK7945184.1"/>
    <property type="molecule type" value="Genomic_DNA"/>
</dbReference>
<dbReference type="Proteomes" id="UP001460270">
    <property type="component" value="Unassembled WGS sequence"/>
</dbReference>
<protein>
    <submittedName>
        <fullName evidence="2">Uncharacterized protein</fullName>
    </submittedName>
</protein>
<evidence type="ECO:0000313" key="3">
    <source>
        <dbReference type="Proteomes" id="UP001460270"/>
    </source>
</evidence>
<evidence type="ECO:0000313" key="2">
    <source>
        <dbReference type="EMBL" id="KAK7945184.1"/>
    </source>
</evidence>